<name>A0A6J4TGZ4_9ACTN</name>
<proteinExistence type="predicted"/>
<dbReference type="AlphaFoldDB" id="A0A6J4TGZ4"/>
<feature type="non-terminal residue" evidence="2">
    <location>
        <position position="51"/>
    </location>
</feature>
<feature type="region of interest" description="Disordered" evidence="1">
    <location>
        <begin position="1"/>
        <end position="51"/>
    </location>
</feature>
<organism evidence="2">
    <name type="scientific">uncultured Rubrobacteraceae bacterium</name>
    <dbReference type="NCBI Taxonomy" id="349277"/>
    <lineage>
        <taxon>Bacteria</taxon>
        <taxon>Bacillati</taxon>
        <taxon>Actinomycetota</taxon>
        <taxon>Rubrobacteria</taxon>
        <taxon>Rubrobacterales</taxon>
        <taxon>Rubrobacteraceae</taxon>
        <taxon>environmental samples</taxon>
    </lineage>
</organism>
<gene>
    <name evidence="2" type="ORF">AVDCRST_MAG05-3739</name>
</gene>
<feature type="compositionally biased region" description="Basic and acidic residues" evidence="1">
    <location>
        <begin position="13"/>
        <end position="24"/>
    </location>
</feature>
<sequence length="51" mass="5424">RDTGPPRRGAGRGAREVAAGERGRQGGRLRRGASGDLGRLRDRASRAQGRL</sequence>
<evidence type="ECO:0000313" key="2">
    <source>
        <dbReference type="EMBL" id="CAA9523016.1"/>
    </source>
</evidence>
<reference evidence="2" key="1">
    <citation type="submission" date="2020-02" db="EMBL/GenBank/DDBJ databases">
        <authorList>
            <person name="Meier V. D."/>
        </authorList>
    </citation>
    <scope>NUCLEOTIDE SEQUENCE</scope>
    <source>
        <strain evidence="2">AVDCRST_MAG05</strain>
    </source>
</reference>
<protein>
    <submittedName>
        <fullName evidence="2">Uncharacterized protein</fullName>
    </submittedName>
</protein>
<accession>A0A6J4TGZ4</accession>
<evidence type="ECO:0000256" key="1">
    <source>
        <dbReference type="SAM" id="MobiDB-lite"/>
    </source>
</evidence>
<feature type="non-terminal residue" evidence="2">
    <location>
        <position position="1"/>
    </location>
</feature>
<dbReference type="EMBL" id="CADCVM010000416">
    <property type="protein sequence ID" value="CAA9523016.1"/>
    <property type="molecule type" value="Genomic_DNA"/>
</dbReference>